<protein>
    <submittedName>
        <fullName evidence="2">HipA domain-containing protein</fullName>
    </submittedName>
</protein>
<dbReference type="STRING" id="1713.GCA_000718325_02791"/>
<dbReference type="AlphaFoldDB" id="A0A4Q1KU61"/>
<dbReference type="EMBL" id="SDJR01000009">
    <property type="protein sequence ID" value="RXR23769.1"/>
    <property type="molecule type" value="Genomic_DNA"/>
</dbReference>
<reference evidence="3 4" key="1">
    <citation type="submission" date="2019-01" db="EMBL/GenBank/DDBJ databases">
        <title>Oerskovia turbata Genome sequencing and assembly.</title>
        <authorList>
            <person name="Dou T."/>
        </authorList>
    </citation>
    <scope>NUCLEOTIDE SEQUENCE [LARGE SCALE GENOMIC DNA]</scope>
    <source>
        <strain evidence="2 3">JCM12123</strain>
        <strain evidence="1 4">JCM3160</strain>
    </source>
</reference>
<dbReference type="Proteomes" id="UP000289805">
    <property type="component" value="Unassembled WGS sequence"/>
</dbReference>
<comment type="caution">
    <text evidence="2">The sequence shown here is derived from an EMBL/GenBank/DDBJ whole genome shotgun (WGS) entry which is preliminary data.</text>
</comment>
<evidence type="ECO:0000313" key="3">
    <source>
        <dbReference type="Proteomes" id="UP000289805"/>
    </source>
</evidence>
<dbReference type="Proteomes" id="UP000290517">
    <property type="component" value="Unassembled WGS sequence"/>
</dbReference>
<dbReference type="RefSeq" id="WP_129429590.1">
    <property type="nucleotide sequence ID" value="NZ_JOFV01000013.1"/>
</dbReference>
<proteinExistence type="predicted"/>
<evidence type="ECO:0000313" key="2">
    <source>
        <dbReference type="EMBL" id="RXR33761.1"/>
    </source>
</evidence>
<sequence length="177" mass="18783">MFEHFKYTRSPRGCQLALPGPHKPQVKVETCPRRATLNLNLRYPGTLGSTFTLGANTPESQRSGNYSILLHEDGTVSMAPLYDAAPVFLLAPSLKHSGHALAGRTNLRHIGAAHLVRAVVSWGISEDGARQTVAELATAVARAEAPEPPVIDGIRERVAARVSLIAQAASSAGLDGC</sequence>
<accession>A0A4Q1KU61</accession>
<keyword evidence="4" id="KW-1185">Reference proteome</keyword>
<dbReference type="OrthoDB" id="3182374at2"/>
<organism evidence="2 3">
    <name type="scientific">Oerskovia turbata</name>
    <dbReference type="NCBI Taxonomy" id="1713"/>
    <lineage>
        <taxon>Bacteria</taxon>
        <taxon>Bacillati</taxon>
        <taxon>Actinomycetota</taxon>
        <taxon>Actinomycetes</taxon>
        <taxon>Micrococcales</taxon>
        <taxon>Cellulomonadaceae</taxon>
        <taxon>Oerskovia</taxon>
    </lineage>
</organism>
<evidence type="ECO:0000313" key="4">
    <source>
        <dbReference type="Proteomes" id="UP000290517"/>
    </source>
</evidence>
<evidence type="ECO:0000313" key="1">
    <source>
        <dbReference type="EMBL" id="RXR23769.1"/>
    </source>
</evidence>
<name>A0A4Q1KU61_9CELL</name>
<gene>
    <name evidence="1" type="ORF">EQW73_14205</name>
    <name evidence="2" type="ORF">EQW78_10695</name>
</gene>
<dbReference type="EMBL" id="SDJQ01000013">
    <property type="protein sequence ID" value="RXR33761.1"/>
    <property type="molecule type" value="Genomic_DNA"/>
</dbReference>